<dbReference type="EMBL" id="JALJXV010000003">
    <property type="protein sequence ID" value="MCP1674248.1"/>
    <property type="molecule type" value="Genomic_DNA"/>
</dbReference>
<protein>
    <submittedName>
        <fullName evidence="1">ABC-type iron transport system FetAB permease component</fullName>
    </submittedName>
</protein>
<dbReference type="RefSeq" id="WP_253476111.1">
    <property type="nucleotide sequence ID" value="NZ_JALJXV010000003.1"/>
</dbReference>
<gene>
    <name evidence="1" type="ORF">J2T57_001350</name>
</gene>
<dbReference type="AlphaFoldDB" id="A0AAE3G4I7"/>
<evidence type="ECO:0000313" key="1">
    <source>
        <dbReference type="EMBL" id="MCP1674248.1"/>
    </source>
</evidence>
<organism evidence="1 2">
    <name type="scientific">Natronocella acetinitrilica</name>
    <dbReference type="NCBI Taxonomy" id="414046"/>
    <lineage>
        <taxon>Bacteria</taxon>
        <taxon>Pseudomonadati</taxon>
        <taxon>Pseudomonadota</taxon>
        <taxon>Gammaproteobacteria</taxon>
        <taxon>Chromatiales</taxon>
        <taxon>Ectothiorhodospiraceae</taxon>
        <taxon>Natronocella</taxon>
    </lineage>
</organism>
<evidence type="ECO:0000313" key="2">
    <source>
        <dbReference type="Proteomes" id="UP001205843"/>
    </source>
</evidence>
<reference evidence="1" key="1">
    <citation type="submission" date="2022-03" db="EMBL/GenBank/DDBJ databases">
        <title>Genomic Encyclopedia of Type Strains, Phase III (KMG-III): the genomes of soil and plant-associated and newly described type strains.</title>
        <authorList>
            <person name="Whitman W."/>
        </authorList>
    </citation>
    <scope>NUCLEOTIDE SEQUENCE</scope>
    <source>
        <strain evidence="1">ANL 6-2</strain>
    </source>
</reference>
<dbReference type="Proteomes" id="UP001205843">
    <property type="component" value="Unassembled WGS sequence"/>
</dbReference>
<comment type="caution">
    <text evidence="1">The sequence shown here is derived from an EMBL/GenBank/DDBJ whole genome shotgun (WGS) entry which is preliminary data.</text>
</comment>
<proteinExistence type="predicted"/>
<name>A0AAE3G4I7_9GAMM</name>
<keyword evidence="2" id="KW-1185">Reference proteome</keyword>
<accession>A0AAE3G4I7</accession>
<sequence length="86" mass="9463">MSRLQFRGTSPHIDNLVYFDSLVAGSSPAAVQGKSLVRRLKESQEAVVKRLCRLGFRPAELMPAVTDYSARARRAPSTDKTMTPGL</sequence>